<gene>
    <name evidence="2" type="ORF">MRATA1EN1_LOCUS4913</name>
</gene>
<keyword evidence="3" id="KW-1185">Reference proteome</keyword>
<sequence>MRERPWSNWLRQLTPEAAGTPTRTNPGVTGVLRGKKKGGFANPQGEGEAAAGQLTLRRREWRNEKNVLAQKMGAIGTPHSDPRRCSPEEKPGLRAAVATRAVTGRPLPAPPGRVSAAAAGPAAAAASALTVAPDPSAVSSLISASAFLPPPPTPASWQYLL</sequence>
<feature type="region of interest" description="Disordered" evidence="1">
    <location>
        <begin position="1"/>
        <end position="29"/>
    </location>
</feature>
<evidence type="ECO:0000256" key="1">
    <source>
        <dbReference type="SAM" id="MobiDB-lite"/>
    </source>
</evidence>
<evidence type="ECO:0000313" key="3">
    <source>
        <dbReference type="Proteomes" id="UP001176941"/>
    </source>
</evidence>
<reference evidence="2" key="1">
    <citation type="submission" date="2023-04" db="EMBL/GenBank/DDBJ databases">
        <authorList>
            <consortium name="ELIXIR-Norway"/>
        </authorList>
    </citation>
    <scope>NUCLEOTIDE SEQUENCE [LARGE SCALE GENOMIC DNA]</scope>
</reference>
<dbReference type="EMBL" id="OX459949">
    <property type="protein sequence ID" value="CAI9155951.1"/>
    <property type="molecule type" value="Genomic_DNA"/>
</dbReference>
<name>A0ABN8Y3U7_RANTA</name>
<proteinExistence type="predicted"/>
<protein>
    <submittedName>
        <fullName evidence="2">Uncharacterized protein</fullName>
    </submittedName>
</protein>
<organism evidence="2 3">
    <name type="scientific">Rangifer tarandus platyrhynchus</name>
    <name type="common">Svalbard reindeer</name>
    <dbReference type="NCBI Taxonomy" id="3082113"/>
    <lineage>
        <taxon>Eukaryota</taxon>
        <taxon>Metazoa</taxon>
        <taxon>Chordata</taxon>
        <taxon>Craniata</taxon>
        <taxon>Vertebrata</taxon>
        <taxon>Euteleostomi</taxon>
        <taxon>Mammalia</taxon>
        <taxon>Eutheria</taxon>
        <taxon>Laurasiatheria</taxon>
        <taxon>Artiodactyla</taxon>
        <taxon>Ruminantia</taxon>
        <taxon>Pecora</taxon>
        <taxon>Cervidae</taxon>
        <taxon>Odocoileinae</taxon>
        <taxon>Rangifer</taxon>
    </lineage>
</organism>
<dbReference type="Proteomes" id="UP001176941">
    <property type="component" value="Chromosome 13"/>
</dbReference>
<evidence type="ECO:0000313" key="2">
    <source>
        <dbReference type="EMBL" id="CAI9155951.1"/>
    </source>
</evidence>
<accession>A0ABN8Y3U7</accession>